<dbReference type="InterPro" id="IPR001214">
    <property type="entry name" value="SET_dom"/>
</dbReference>
<dbReference type="InterPro" id="IPR050600">
    <property type="entry name" value="SETD3_SETD6_MTase"/>
</dbReference>
<dbReference type="EMBL" id="JANBOJ010000001">
    <property type="protein sequence ID" value="KAJ1725844.1"/>
    <property type="molecule type" value="Genomic_DNA"/>
</dbReference>
<evidence type="ECO:0000259" key="1">
    <source>
        <dbReference type="PROSITE" id="PS50280"/>
    </source>
</evidence>
<dbReference type="GO" id="GO:0016279">
    <property type="term" value="F:protein-lysine N-methyltransferase activity"/>
    <property type="evidence" value="ECO:0007669"/>
    <property type="project" value="UniProtKB-ARBA"/>
</dbReference>
<dbReference type="Proteomes" id="UP001149813">
    <property type="component" value="Unassembled WGS sequence"/>
</dbReference>
<evidence type="ECO:0000313" key="3">
    <source>
        <dbReference type="Proteomes" id="UP001149813"/>
    </source>
</evidence>
<feature type="domain" description="SET" evidence="1">
    <location>
        <begin position="4"/>
        <end position="213"/>
    </location>
</feature>
<name>A0A9W8CU97_9FUNG</name>
<organism evidence="2 3">
    <name type="scientific">Coemansia erecta</name>
    <dbReference type="NCBI Taxonomy" id="147472"/>
    <lineage>
        <taxon>Eukaryota</taxon>
        <taxon>Fungi</taxon>
        <taxon>Fungi incertae sedis</taxon>
        <taxon>Zoopagomycota</taxon>
        <taxon>Kickxellomycotina</taxon>
        <taxon>Kickxellomycetes</taxon>
        <taxon>Kickxellales</taxon>
        <taxon>Kickxellaceae</taxon>
        <taxon>Coemansia</taxon>
    </lineage>
</organism>
<keyword evidence="3" id="KW-1185">Reference proteome</keyword>
<dbReference type="InterPro" id="IPR046341">
    <property type="entry name" value="SET_dom_sf"/>
</dbReference>
<dbReference type="PANTHER" id="PTHR13271:SF151">
    <property type="entry name" value="SET DOMAIN-CONTAINING PROTEIN 4"/>
    <property type="match status" value="1"/>
</dbReference>
<protein>
    <recommendedName>
        <fullName evidence="1">SET domain-containing protein</fullName>
    </recommendedName>
</protein>
<gene>
    <name evidence="2" type="ORF">LPJ53_000105</name>
</gene>
<dbReference type="PANTHER" id="PTHR13271">
    <property type="entry name" value="UNCHARACTERIZED PUTATIVE METHYLTRANSFERASE"/>
    <property type="match status" value="1"/>
</dbReference>
<dbReference type="Gene3D" id="3.90.1410.10">
    <property type="entry name" value="set domain protein methyltransferase, domain 1"/>
    <property type="match status" value="1"/>
</dbReference>
<dbReference type="SUPFAM" id="SSF82199">
    <property type="entry name" value="SET domain"/>
    <property type="match status" value="1"/>
</dbReference>
<dbReference type="OrthoDB" id="341421at2759"/>
<evidence type="ECO:0000313" key="2">
    <source>
        <dbReference type="EMBL" id="KAJ1725844.1"/>
    </source>
</evidence>
<comment type="caution">
    <text evidence="2">The sequence shown here is derived from an EMBL/GenBank/DDBJ whole genome shotgun (WGS) entry which is preliminary data.</text>
</comment>
<reference evidence="2" key="1">
    <citation type="submission" date="2022-07" db="EMBL/GenBank/DDBJ databases">
        <title>Phylogenomic reconstructions and comparative analyses of Kickxellomycotina fungi.</title>
        <authorList>
            <person name="Reynolds N.K."/>
            <person name="Stajich J.E."/>
            <person name="Barry K."/>
            <person name="Grigoriev I.V."/>
            <person name="Crous P."/>
            <person name="Smith M.E."/>
        </authorList>
    </citation>
    <scope>NUCLEOTIDE SEQUENCE</scope>
    <source>
        <strain evidence="2">NBRC 32514</strain>
    </source>
</reference>
<accession>A0A9W8CU97</accession>
<dbReference type="AlphaFoldDB" id="A0A9W8CU97"/>
<dbReference type="PROSITE" id="PS50280">
    <property type="entry name" value="SET"/>
    <property type="match status" value="1"/>
</dbReference>
<sequence>MPKTKITLAYFPDTFRGMMATKDIEAGEPLSESRWCSYIRSIPRDFGTIPLCVLAGNAPCSDIATAGSESSRWVMAHMPHSMRLRVIEQHERLYKDWSATNTFLETAGMGRLDRWSHYVWAWLAVNTRCIHLGQHTGAAKTGTAGAKRHAALADELVESIDSTDSMALAPVLDLLNHSAAADIATRFDPVSRQFIIQTNCAFGKGQEAFIRYGPHDNRFMIIEYGFVLARNPYQVLELDHAVSLWTEAAKARLRTARPRSLMMHPDDVDVLVSTLKQHRMWGNFTISLDDLEPSYRLHAALRLLLLAEQQSMTSKQAVRQWERWRRGEPSAGPGDTDIEAAIQSWVCEICQNMAALSGQMMDDIRESTDQSRSHDAGDPINRFLAHCLSVVWREISDISERCLARIMPDQRVMSCGP</sequence>
<proteinExistence type="predicted"/>